<dbReference type="VEuPathDB" id="PiroplasmaDB:BEWA_028690"/>
<evidence type="ECO:0000313" key="1">
    <source>
        <dbReference type="EMBL" id="AFZ80019.1"/>
    </source>
</evidence>
<keyword evidence="2" id="KW-1185">Reference proteome</keyword>
<dbReference type="eggNOG" id="ENOG502TNCQ">
    <property type="taxonomic scope" value="Eukaryota"/>
</dbReference>
<reference evidence="1 2" key="1">
    <citation type="journal article" date="2012" name="BMC Genomics">
        <title>Comparative genomic analysis and phylogenetic position of Theileria equi.</title>
        <authorList>
            <person name="Kappmeyer L.S."/>
            <person name="Thiagarajan M."/>
            <person name="Herndon D.R."/>
            <person name="Ramsay J.D."/>
            <person name="Caler E."/>
            <person name="Djikeng A."/>
            <person name="Gillespie J.J."/>
            <person name="Lau A.O."/>
            <person name="Roalson E.H."/>
            <person name="Silva J.C."/>
            <person name="Silva M.G."/>
            <person name="Suarez C.E."/>
            <person name="Ueti M.W."/>
            <person name="Nene V.M."/>
            <person name="Mealey R.H."/>
            <person name="Knowles D.P."/>
            <person name="Brayton K.A."/>
        </authorList>
    </citation>
    <scope>NUCLEOTIDE SEQUENCE [LARGE SCALE GENOMIC DNA]</scope>
    <source>
        <strain evidence="1 2">WA</strain>
    </source>
</reference>
<dbReference type="Proteomes" id="UP000031512">
    <property type="component" value="Chromosome 1"/>
</dbReference>
<organism evidence="1 2">
    <name type="scientific">Theileria equi strain WA</name>
    <dbReference type="NCBI Taxonomy" id="1537102"/>
    <lineage>
        <taxon>Eukaryota</taxon>
        <taxon>Sar</taxon>
        <taxon>Alveolata</taxon>
        <taxon>Apicomplexa</taxon>
        <taxon>Aconoidasida</taxon>
        <taxon>Piroplasmida</taxon>
        <taxon>Theileriidae</taxon>
        <taxon>Theileria</taxon>
    </lineage>
</organism>
<dbReference type="AlphaFoldDB" id="L0AYQ6"/>
<dbReference type="EMBL" id="CP001669">
    <property type="protein sequence ID" value="AFZ80019.1"/>
    <property type="molecule type" value="Genomic_DNA"/>
</dbReference>
<accession>L0AYQ6</accession>
<proteinExistence type="predicted"/>
<protein>
    <submittedName>
        <fullName evidence="1">Uncharacterized protein</fullName>
    </submittedName>
</protein>
<sequence>MFETSCMTSNKDIILILQKIFLSEYAQHLHKHVFETDSSYPVKIDYIVNVANDPRYIQYTFLSDATKILEATEDANRPINEIMSDSPVDETLEKRVVADLAASIGPDDHVGSQKALDGTQMVTDECNINVDAESKIKSSKPVDPKKRKISILEYFKAK</sequence>
<dbReference type="GeneID" id="15806199"/>
<dbReference type="KEGG" id="beq:BEWA_028690"/>
<evidence type="ECO:0000313" key="2">
    <source>
        <dbReference type="Proteomes" id="UP000031512"/>
    </source>
</evidence>
<gene>
    <name evidence="1" type="ORF">BEWA_028690</name>
</gene>
<name>L0AYQ6_THEEQ</name>
<dbReference type="RefSeq" id="XP_004829685.1">
    <property type="nucleotide sequence ID" value="XM_004829628.1"/>
</dbReference>
<dbReference type="STRING" id="1537102.L0AYQ6"/>